<feature type="region of interest" description="Disordered" evidence="1">
    <location>
        <begin position="1"/>
        <end position="23"/>
    </location>
</feature>
<gene>
    <name evidence="2" type="ORF">EV640_10462</name>
</gene>
<evidence type="ECO:0000256" key="1">
    <source>
        <dbReference type="SAM" id="MobiDB-lite"/>
    </source>
</evidence>
<dbReference type="Proteomes" id="UP000294506">
    <property type="component" value="Unassembled WGS sequence"/>
</dbReference>
<accession>A0A4R7G4G8</accession>
<dbReference type="CDD" id="cd00090">
    <property type="entry name" value="HTH_ARSR"/>
    <property type="match status" value="1"/>
</dbReference>
<reference evidence="2 3" key="1">
    <citation type="submission" date="2019-03" db="EMBL/GenBank/DDBJ databases">
        <title>Genomic Encyclopedia of Type Strains, Phase III (KMG-III): the genomes of soil and plant-associated and newly described type strains.</title>
        <authorList>
            <person name="Whitman W."/>
        </authorList>
    </citation>
    <scope>NUCLEOTIDE SEQUENCE [LARGE SCALE GENOMIC DNA]</scope>
    <source>
        <strain evidence="2 3">DSM 27373</strain>
    </source>
</reference>
<comment type="caution">
    <text evidence="2">The sequence shown here is derived from an EMBL/GenBank/DDBJ whole genome shotgun (WGS) entry which is preliminary data.</text>
</comment>
<dbReference type="Pfam" id="PF12840">
    <property type="entry name" value="HTH_20"/>
    <property type="match status" value="1"/>
</dbReference>
<dbReference type="RefSeq" id="WP_133726109.1">
    <property type="nucleotide sequence ID" value="NZ_SOAN01000004.1"/>
</dbReference>
<name>A0A4R7G4G8_9MICC</name>
<dbReference type="AlphaFoldDB" id="A0A4R7G4G8"/>
<dbReference type="EMBL" id="SOAN01000004">
    <property type="protein sequence ID" value="TDS86040.1"/>
    <property type="molecule type" value="Genomic_DNA"/>
</dbReference>
<dbReference type="InterPro" id="IPR036390">
    <property type="entry name" value="WH_DNA-bd_sf"/>
</dbReference>
<dbReference type="SUPFAM" id="SSF46785">
    <property type="entry name" value="Winged helix' DNA-binding domain"/>
    <property type="match status" value="1"/>
</dbReference>
<keyword evidence="3" id="KW-1185">Reference proteome</keyword>
<evidence type="ECO:0000313" key="2">
    <source>
        <dbReference type="EMBL" id="TDS86040.1"/>
    </source>
</evidence>
<feature type="compositionally biased region" description="Basic residues" evidence="1">
    <location>
        <begin position="303"/>
        <end position="314"/>
    </location>
</feature>
<dbReference type="InterPro" id="IPR036388">
    <property type="entry name" value="WH-like_DNA-bd_sf"/>
</dbReference>
<organism evidence="2 3">
    <name type="scientific">Nesterenkonia aurantiaca</name>
    <dbReference type="NCBI Taxonomy" id="1436010"/>
    <lineage>
        <taxon>Bacteria</taxon>
        <taxon>Bacillati</taxon>
        <taxon>Actinomycetota</taxon>
        <taxon>Actinomycetes</taxon>
        <taxon>Micrococcales</taxon>
        <taxon>Micrococcaceae</taxon>
        <taxon>Nesterenkonia</taxon>
    </lineage>
</organism>
<protein>
    <submittedName>
        <fullName evidence="2">Transcriptional regulator</fullName>
    </submittedName>
</protein>
<feature type="region of interest" description="Disordered" evidence="1">
    <location>
        <begin position="297"/>
        <end position="325"/>
    </location>
</feature>
<dbReference type="Gene3D" id="1.10.10.10">
    <property type="entry name" value="Winged helix-like DNA-binding domain superfamily/Winged helix DNA-binding domain"/>
    <property type="match status" value="1"/>
</dbReference>
<evidence type="ECO:0000313" key="3">
    <source>
        <dbReference type="Proteomes" id="UP000294506"/>
    </source>
</evidence>
<sequence length="325" mass="35095">MYSIASESAAAGAQSRDVDTPAADVVDSAAAGETIREAESTTRQRVLQLVVEEGPISAAALGSELQLTTAAVRRHLDAMTEQGILEVKNVTTRRRGAGRPSRRYVVSQRGQRTMGDDYLGLVKTALSLLQDDRDSSLEADVAAQPDSSQPETTQVAAAALARGYFAGFEQRWETELSGIEDLDARTDRLSQLFNEEGFAGFTRLVGRDNPLLAMQSTQLCQGHCPIREIAAAHPVFCEEETDMISRLLDVDVRRLSTQAAGAHVCTTHVPVGRERLAAEQRERAAASAEAELQISAAAGATHSSRRVSGGRKRIVISPRQQERLS</sequence>
<proteinExistence type="predicted"/>
<dbReference type="InterPro" id="IPR011991">
    <property type="entry name" value="ArsR-like_HTH"/>
</dbReference>